<sequence length="887" mass="100746">MSRRTLNFPLSQEVAVSKQAEGTQVVRNQQITNFFKPVCIPGKDALKNIIGNKRLKPQTQDEDFESNKYQPCKRQKKSSTESSNVVNQASVRNLHAFCAKCGMSVLSPKVVIERLTLPSSTLIHCKEGFKNGSNSSEVQSLSSIKSRAQSRNVRSMSFSGKFDYNQQFFDERSQTVSGENDHSPQKPFILVDSWASHKRSHGGITKKKATHQVVILGKSKEHKFLSEVRGASVNGKATSNVTNTSESSEESGNDSESEFSPSHTRPFLSEYKNLPCSTPDTSVKGLKVLKRIRRDSLDSNESFHNLSLSADEEEEESLKPLNEIFQSVAQSEPVTPQKQDLSLLSLSQSSVPDTPVNDRLKQLLRTPCYDNNLERLVKEKEESERIDAIEKQLCEDLERGHGVADKKEVDGEQDGELTDEHRDLLKKFSIRTNAIPDHHPGEEIFHLSKSGSIFNICTLNLQHLRCETGISKEIILSCSPGNQLMLATEGFLTSIYQFKKCPEELMRWMFQMLSVHPSYATSMKLLNALIEITCNHLTNIDEKPWIPTLLDIATVFANMGIEFKTLFPLLHIQPSFSELHLVSAVPESVSAGQETRCKEQIFSCIPEFQVAHVVKFLNFCTAVYRESFLDLEILALLVMLLKIHLEKGMKSIPIMDLHCLIANLLQNIKNWVTIMPELCFAMSQLSSHHHNFLKLLQLVPTFEIRGRELRRHVSLIFISNIQNGDCTAIPLEYESRMLLLAKCLSQMKPSSLVKKMQLLPENESKTFQDLDQEAYYLTFSLLHLVSDASTSDEPPSIQRKYLYKLSTELEKHIKSDIREDARFFYRTKVKDLVARIHGRWQELLLYSRPSQGKLHEYWEPVCESSSPPSSQESVEESFQENIQSNNE</sequence>
<keyword evidence="5" id="KW-1185">Reference proteome</keyword>
<evidence type="ECO:0000259" key="3">
    <source>
        <dbReference type="Pfam" id="PF14816"/>
    </source>
</evidence>
<dbReference type="PANTHER" id="PTHR16046:SF9">
    <property type="entry name" value="SMC5-SMC6 COMPLEX LOCALIZATION FACTOR PROTEIN 2"/>
    <property type="match status" value="1"/>
</dbReference>
<feature type="region of interest" description="Disordered" evidence="2">
    <location>
        <begin position="57"/>
        <end position="85"/>
    </location>
</feature>
<name>A0AAV2ZIT5_PYXAD</name>
<proteinExistence type="inferred from homology"/>
<feature type="compositionally biased region" description="Low complexity" evidence="2">
    <location>
        <begin position="860"/>
        <end position="872"/>
    </location>
</feature>
<evidence type="ECO:0000313" key="4">
    <source>
        <dbReference type="EMBL" id="DBA15055.1"/>
    </source>
</evidence>
<evidence type="ECO:0000256" key="2">
    <source>
        <dbReference type="SAM" id="MobiDB-lite"/>
    </source>
</evidence>
<dbReference type="InterPro" id="IPR026161">
    <property type="entry name" value="FAM178"/>
</dbReference>
<reference evidence="4" key="1">
    <citation type="thesis" date="2020" institute="ProQuest LLC" country="789 East Eisenhower Parkway, Ann Arbor, MI, USA">
        <title>Comparative Genomics and Chromosome Evolution.</title>
        <authorList>
            <person name="Mudd A.B."/>
        </authorList>
    </citation>
    <scope>NUCLEOTIDE SEQUENCE</scope>
    <source>
        <strain evidence="4">1538</strain>
        <tissue evidence="4">Blood</tissue>
    </source>
</reference>
<dbReference type="Proteomes" id="UP001181693">
    <property type="component" value="Unassembled WGS sequence"/>
</dbReference>
<comment type="similarity">
    <text evidence="1">Belongs to the FAM178 family.</text>
</comment>
<dbReference type="AlphaFoldDB" id="A0AAV2ZIT5"/>
<dbReference type="PANTHER" id="PTHR16046">
    <property type="entry name" value="SMC5-SMC6 COMPLEX LOCALIZATION FACTOR 2"/>
    <property type="match status" value="1"/>
</dbReference>
<protein>
    <recommendedName>
        <fullName evidence="3">Coiled-coil SMC6 And NSE5 INteracting (CANIN) domain-containing protein</fullName>
    </recommendedName>
</protein>
<dbReference type="EMBL" id="DYDO01000012">
    <property type="protein sequence ID" value="DBA15055.1"/>
    <property type="molecule type" value="Genomic_DNA"/>
</dbReference>
<dbReference type="Pfam" id="PF14816">
    <property type="entry name" value="CANIN"/>
    <property type="match status" value="1"/>
</dbReference>
<feature type="region of interest" description="Disordered" evidence="2">
    <location>
        <begin position="860"/>
        <end position="887"/>
    </location>
</feature>
<feature type="domain" description="Coiled-coil SMC6 And NSE5 INteracting (CANIN)" evidence="3">
    <location>
        <begin position="367"/>
        <end position="727"/>
    </location>
</feature>
<feature type="compositionally biased region" description="Acidic residues" evidence="2">
    <location>
        <begin position="247"/>
        <end position="257"/>
    </location>
</feature>
<gene>
    <name evidence="4" type="ORF">GDO54_004316</name>
</gene>
<feature type="region of interest" description="Disordered" evidence="2">
    <location>
        <begin position="226"/>
        <end position="274"/>
    </location>
</feature>
<accession>A0AAV2ZIT5</accession>
<organism evidence="4 5">
    <name type="scientific">Pyxicephalus adspersus</name>
    <name type="common">African bullfrog</name>
    <dbReference type="NCBI Taxonomy" id="30357"/>
    <lineage>
        <taxon>Eukaryota</taxon>
        <taxon>Metazoa</taxon>
        <taxon>Chordata</taxon>
        <taxon>Craniata</taxon>
        <taxon>Vertebrata</taxon>
        <taxon>Euteleostomi</taxon>
        <taxon>Amphibia</taxon>
        <taxon>Batrachia</taxon>
        <taxon>Anura</taxon>
        <taxon>Neobatrachia</taxon>
        <taxon>Ranoidea</taxon>
        <taxon>Pyxicephalidae</taxon>
        <taxon>Pyxicephalinae</taxon>
        <taxon>Pyxicephalus</taxon>
    </lineage>
</organism>
<comment type="caution">
    <text evidence="4">The sequence shown here is derived from an EMBL/GenBank/DDBJ whole genome shotgun (WGS) entry which is preliminary data.</text>
</comment>
<dbReference type="InterPro" id="IPR044276">
    <property type="entry name" value="CANIN_dom"/>
</dbReference>
<evidence type="ECO:0000256" key="1">
    <source>
        <dbReference type="ARBA" id="ARBA00010311"/>
    </source>
</evidence>
<evidence type="ECO:0000313" key="5">
    <source>
        <dbReference type="Proteomes" id="UP001181693"/>
    </source>
</evidence>